<keyword evidence="1" id="KW-0732">Signal</keyword>
<evidence type="ECO:0000313" key="3">
    <source>
        <dbReference type="Proteomes" id="UP000887013"/>
    </source>
</evidence>
<evidence type="ECO:0000313" key="2">
    <source>
        <dbReference type="EMBL" id="GFS65134.1"/>
    </source>
</evidence>
<feature type="signal peptide" evidence="1">
    <location>
        <begin position="1"/>
        <end position="23"/>
    </location>
</feature>
<comment type="caution">
    <text evidence="2">The sequence shown here is derived from an EMBL/GenBank/DDBJ whole genome shotgun (WGS) entry which is preliminary data.</text>
</comment>
<dbReference type="EMBL" id="BMAW01094376">
    <property type="protein sequence ID" value="GFS65134.1"/>
    <property type="molecule type" value="Genomic_DNA"/>
</dbReference>
<name>A0A8X6IXI9_NEPPI</name>
<sequence length="107" mass="11833">MWPAKTLLFSLVARLYGTNPCSGSQVCPRCSFPCAPPLFPVPRRFAVSPGFLQLFPEGGDLTRNYCFSPSSVALCFVPYLPPPTRFSPKLALESCAFPLPFRVDLLF</sequence>
<protein>
    <recommendedName>
        <fullName evidence="4">Secreted protein</fullName>
    </recommendedName>
</protein>
<evidence type="ECO:0008006" key="4">
    <source>
        <dbReference type="Google" id="ProtNLM"/>
    </source>
</evidence>
<evidence type="ECO:0000256" key="1">
    <source>
        <dbReference type="SAM" id="SignalP"/>
    </source>
</evidence>
<keyword evidence="3" id="KW-1185">Reference proteome</keyword>
<dbReference type="Proteomes" id="UP000887013">
    <property type="component" value="Unassembled WGS sequence"/>
</dbReference>
<accession>A0A8X6IXI9</accession>
<feature type="chain" id="PRO_5036457558" description="Secreted protein" evidence="1">
    <location>
        <begin position="24"/>
        <end position="107"/>
    </location>
</feature>
<proteinExistence type="predicted"/>
<gene>
    <name evidence="2" type="ORF">NPIL_255521</name>
</gene>
<dbReference type="AlphaFoldDB" id="A0A8X6IXI9"/>
<reference evidence="2" key="1">
    <citation type="submission" date="2020-08" db="EMBL/GenBank/DDBJ databases">
        <title>Multicomponent nature underlies the extraordinary mechanical properties of spider dragline silk.</title>
        <authorList>
            <person name="Kono N."/>
            <person name="Nakamura H."/>
            <person name="Mori M."/>
            <person name="Yoshida Y."/>
            <person name="Ohtoshi R."/>
            <person name="Malay A.D."/>
            <person name="Moran D.A.P."/>
            <person name="Tomita M."/>
            <person name="Numata K."/>
            <person name="Arakawa K."/>
        </authorList>
    </citation>
    <scope>NUCLEOTIDE SEQUENCE</scope>
</reference>
<organism evidence="2 3">
    <name type="scientific">Nephila pilipes</name>
    <name type="common">Giant wood spider</name>
    <name type="synonym">Nephila maculata</name>
    <dbReference type="NCBI Taxonomy" id="299642"/>
    <lineage>
        <taxon>Eukaryota</taxon>
        <taxon>Metazoa</taxon>
        <taxon>Ecdysozoa</taxon>
        <taxon>Arthropoda</taxon>
        <taxon>Chelicerata</taxon>
        <taxon>Arachnida</taxon>
        <taxon>Araneae</taxon>
        <taxon>Araneomorphae</taxon>
        <taxon>Entelegynae</taxon>
        <taxon>Araneoidea</taxon>
        <taxon>Nephilidae</taxon>
        <taxon>Nephila</taxon>
    </lineage>
</organism>